<sequence length="169" mass="18392">MNLDAFFASIAASPLAVAIQQSGFLFPAFESIHVIGVALVFGTIAIVDLRLVGLVGRNRTFSATMKDILPWTWIGFAVAAVAGSLLFISNASMYWVNGPFRFKMMCLALAGINMVIFELVASRRVSDWDANPQATPWPARICGALSITLWVLVVAFGRWVGFTLNPFGF</sequence>
<dbReference type="InterPro" id="IPR046586">
    <property type="entry name" value="DUF6644"/>
</dbReference>
<dbReference type="Proteomes" id="UP000008850">
    <property type="component" value="Chromosome"/>
</dbReference>
<evidence type="ECO:0000313" key="4">
    <source>
        <dbReference type="Proteomes" id="UP000008850"/>
    </source>
</evidence>
<feature type="transmembrane region" description="Helical" evidence="1">
    <location>
        <begin position="68"/>
        <end position="88"/>
    </location>
</feature>
<dbReference type="eggNOG" id="ENOG5032YK1">
    <property type="taxonomic scope" value="Bacteria"/>
</dbReference>
<keyword evidence="1" id="KW-1133">Transmembrane helix</keyword>
<reference evidence="3 4" key="1">
    <citation type="journal article" date="2012" name="J. Bacteriol.">
        <title>Complete genome sequence of Pelagibacterium halotolerans B2T.</title>
        <authorList>
            <person name="Huo Y.Y."/>
            <person name="Cheng H."/>
            <person name="Han X.F."/>
            <person name="Jiang X.W."/>
            <person name="Sun C."/>
            <person name="Zhang X.Q."/>
            <person name="Zhu X.F."/>
            <person name="Liu Y.F."/>
            <person name="Li P.F."/>
            <person name="Ni P.X."/>
            <person name="Wu M."/>
        </authorList>
    </citation>
    <scope>NUCLEOTIDE SEQUENCE [LARGE SCALE GENOMIC DNA]</scope>
    <source>
        <strain evidence="4">DSM 22347 / JCM 15775 / CGMCC 1.7692 / B2</strain>
    </source>
</reference>
<name>G4R732_PELHB</name>
<feature type="transmembrane region" description="Helical" evidence="1">
    <location>
        <begin position="34"/>
        <end position="56"/>
    </location>
</feature>
<dbReference type="RefSeq" id="WP_014129337.1">
    <property type="nucleotide sequence ID" value="NC_016078.1"/>
</dbReference>
<gene>
    <name evidence="3" type="ordered locus">KKY_139</name>
</gene>
<dbReference type="KEGG" id="phl:KKY_139"/>
<evidence type="ECO:0000313" key="3">
    <source>
        <dbReference type="EMBL" id="AEQ50186.1"/>
    </source>
</evidence>
<organism evidence="3 4">
    <name type="scientific">Pelagibacterium halotolerans (strain DSM 22347 / JCM 15775 / CGMCC 1.7692 / B2)</name>
    <dbReference type="NCBI Taxonomy" id="1082931"/>
    <lineage>
        <taxon>Bacteria</taxon>
        <taxon>Pseudomonadati</taxon>
        <taxon>Pseudomonadota</taxon>
        <taxon>Alphaproteobacteria</taxon>
        <taxon>Hyphomicrobiales</taxon>
        <taxon>Devosiaceae</taxon>
        <taxon>Pelagibacterium</taxon>
    </lineage>
</organism>
<dbReference type="AlphaFoldDB" id="G4R732"/>
<dbReference type="Pfam" id="PF20349">
    <property type="entry name" value="DUF6644"/>
    <property type="match status" value="1"/>
</dbReference>
<keyword evidence="1" id="KW-0472">Membrane</keyword>
<dbReference type="HOGENOM" id="CLU_116250_1_0_5"/>
<feature type="domain" description="DUF6644" evidence="2">
    <location>
        <begin position="23"/>
        <end position="162"/>
    </location>
</feature>
<keyword evidence="1" id="KW-0812">Transmembrane</keyword>
<dbReference type="EMBL" id="CP003075">
    <property type="protein sequence ID" value="AEQ50186.1"/>
    <property type="molecule type" value="Genomic_DNA"/>
</dbReference>
<feature type="transmembrane region" description="Helical" evidence="1">
    <location>
        <begin position="141"/>
        <end position="160"/>
    </location>
</feature>
<keyword evidence="4" id="KW-1185">Reference proteome</keyword>
<evidence type="ECO:0000256" key="1">
    <source>
        <dbReference type="SAM" id="Phobius"/>
    </source>
</evidence>
<dbReference type="STRING" id="1082931.KKY_139"/>
<evidence type="ECO:0000259" key="2">
    <source>
        <dbReference type="Pfam" id="PF20349"/>
    </source>
</evidence>
<accession>G4R732</accession>
<feature type="transmembrane region" description="Helical" evidence="1">
    <location>
        <begin position="100"/>
        <end position="120"/>
    </location>
</feature>
<proteinExistence type="predicted"/>
<protein>
    <recommendedName>
        <fullName evidence="2">DUF6644 domain-containing protein</fullName>
    </recommendedName>
</protein>